<protein>
    <submittedName>
        <fullName evidence="3">RNA-directed DNA polymerase (Reverse transcriptase)-related family protein</fullName>
    </submittedName>
</protein>
<keyword evidence="3" id="KW-0548">Nucleotidyltransferase</keyword>
<dbReference type="EMBL" id="JAMFTS010000004">
    <property type="protein sequence ID" value="KAJ4761061.1"/>
    <property type="molecule type" value="Genomic_DNA"/>
</dbReference>
<gene>
    <name evidence="3" type="ORF">LUZ62_071436</name>
</gene>
<accession>A0AAV8D0P8</accession>
<sequence length="415" mass="48276">METSSKFQKKLNGWSASLLSIAGRTVLVNACFSSFAIYFMSAFKLPTWVIKKLDAMRRNFLWHGFQNKKLILISWDKVCMPKSVGGLGVIDLSTMNEALLARWLWIWLSKKESIWSSRNLILQNKKISTLPLNGQLQPAFMRMESLFSSILKFNLGDGKSVPFWHFDWGWGVLKHKYHILFSYCLDKDISVSSFSQNVTNLAAIFRPAIHTSTIALHQLTQVLSHLDSSSLSALPQADTAVWNINTTKLYSTKSLYNFIKKFPKHGSSFKKIWKLKIPPRMVIFLWQMLQNRIATIDTLKKRGWVLTNICYLCRTNEESVQHLFNECLFTQQAKQKLLSSYCPDNIQLLSTPTTMLLQEKRSIAMNKAMELLAILLYLIWRERCQRIFNELQHDFHFVVEHAILEWKILNFKRSH</sequence>
<evidence type="ECO:0000313" key="3">
    <source>
        <dbReference type="EMBL" id="KAJ4761061.1"/>
    </source>
</evidence>
<evidence type="ECO:0000256" key="1">
    <source>
        <dbReference type="SAM" id="Phobius"/>
    </source>
</evidence>
<keyword evidence="1" id="KW-0472">Membrane</keyword>
<comment type="caution">
    <text evidence="3">The sequence shown here is derived from an EMBL/GenBank/DDBJ whole genome shotgun (WGS) entry which is preliminary data.</text>
</comment>
<evidence type="ECO:0000313" key="4">
    <source>
        <dbReference type="Proteomes" id="UP001140206"/>
    </source>
</evidence>
<dbReference type="PANTHER" id="PTHR33116:SF78">
    <property type="entry name" value="OS12G0587133 PROTEIN"/>
    <property type="match status" value="1"/>
</dbReference>
<dbReference type="PANTHER" id="PTHR33116">
    <property type="entry name" value="REVERSE TRANSCRIPTASE ZINC-BINDING DOMAIN-CONTAINING PROTEIN-RELATED-RELATED"/>
    <property type="match status" value="1"/>
</dbReference>
<proteinExistence type="predicted"/>
<feature type="transmembrane region" description="Helical" evidence="1">
    <location>
        <begin position="21"/>
        <end position="43"/>
    </location>
</feature>
<name>A0AAV8D0P8_9POAL</name>
<keyword evidence="1" id="KW-1133">Transmembrane helix</keyword>
<organism evidence="3 4">
    <name type="scientific">Rhynchospora pubera</name>
    <dbReference type="NCBI Taxonomy" id="906938"/>
    <lineage>
        <taxon>Eukaryota</taxon>
        <taxon>Viridiplantae</taxon>
        <taxon>Streptophyta</taxon>
        <taxon>Embryophyta</taxon>
        <taxon>Tracheophyta</taxon>
        <taxon>Spermatophyta</taxon>
        <taxon>Magnoliopsida</taxon>
        <taxon>Liliopsida</taxon>
        <taxon>Poales</taxon>
        <taxon>Cyperaceae</taxon>
        <taxon>Cyperoideae</taxon>
        <taxon>Rhynchosporeae</taxon>
        <taxon>Rhynchospora</taxon>
    </lineage>
</organism>
<dbReference type="Proteomes" id="UP001140206">
    <property type="component" value="Chromosome 4"/>
</dbReference>
<feature type="domain" description="Reverse transcriptase zinc-binding" evidence="2">
    <location>
        <begin position="250"/>
        <end position="332"/>
    </location>
</feature>
<dbReference type="InterPro" id="IPR026960">
    <property type="entry name" value="RVT-Znf"/>
</dbReference>
<dbReference type="AlphaFoldDB" id="A0AAV8D0P8"/>
<dbReference type="GO" id="GO:0003964">
    <property type="term" value="F:RNA-directed DNA polymerase activity"/>
    <property type="evidence" value="ECO:0007669"/>
    <property type="project" value="UniProtKB-KW"/>
</dbReference>
<evidence type="ECO:0000259" key="2">
    <source>
        <dbReference type="Pfam" id="PF13966"/>
    </source>
</evidence>
<keyword evidence="4" id="KW-1185">Reference proteome</keyword>
<reference evidence="3" key="1">
    <citation type="submission" date="2022-08" db="EMBL/GenBank/DDBJ databases">
        <authorList>
            <person name="Marques A."/>
        </authorList>
    </citation>
    <scope>NUCLEOTIDE SEQUENCE</scope>
    <source>
        <strain evidence="3">RhyPub2mFocal</strain>
        <tissue evidence="3">Leaves</tissue>
    </source>
</reference>
<keyword evidence="1" id="KW-0812">Transmembrane</keyword>
<dbReference type="Pfam" id="PF13966">
    <property type="entry name" value="zf-RVT"/>
    <property type="match status" value="1"/>
</dbReference>
<keyword evidence="3" id="KW-0695">RNA-directed DNA polymerase</keyword>
<keyword evidence="3" id="KW-0808">Transferase</keyword>